<dbReference type="EMBL" id="BAABLV010000006">
    <property type="protein sequence ID" value="GAA4890505.1"/>
    <property type="molecule type" value="Genomic_DNA"/>
</dbReference>
<keyword evidence="2 7" id="KW-0813">Transport</keyword>
<evidence type="ECO:0000256" key="6">
    <source>
        <dbReference type="ARBA" id="ARBA00023136"/>
    </source>
</evidence>
<feature type="transmembrane region" description="Helical" evidence="7">
    <location>
        <begin position="28"/>
        <end position="54"/>
    </location>
</feature>
<comment type="subcellular location">
    <subcellularLocation>
        <location evidence="1 7">Cell membrane</location>
        <topology evidence="1 7">Multi-pass membrane protein</topology>
    </subcellularLocation>
</comment>
<name>A0ABP9EYX1_9ACTN</name>
<proteinExistence type="inferred from homology"/>
<evidence type="ECO:0000256" key="5">
    <source>
        <dbReference type="ARBA" id="ARBA00022989"/>
    </source>
</evidence>
<evidence type="ECO:0000256" key="2">
    <source>
        <dbReference type="ARBA" id="ARBA00022448"/>
    </source>
</evidence>
<dbReference type="PANTHER" id="PTHR43744">
    <property type="entry name" value="ABC TRANSPORTER PERMEASE PROTEIN MG189-RELATED-RELATED"/>
    <property type="match status" value="1"/>
</dbReference>
<evidence type="ECO:0000256" key="8">
    <source>
        <dbReference type="SAM" id="MobiDB-lite"/>
    </source>
</evidence>
<keyword evidence="5 7" id="KW-1133">Transmembrane helix</keyword>
<feature type="transmembrane region" description="Helical" evidence="7">
    <location>
        <begin position="128"/>
        <end position="149"/>
    </location>
</feature>
<evidence type="ECO:0000256" key="7">
    <source>
        <dbReference type="RuleBase" id="RU363032"/>
    </source>
</evidence>
<dbReference type="PANTHER" id="PTHR43744:SF2">
    <property type="entry name" value="ARABINOOLIGOSACCHARIDES TRANSPORT SYSTEM PERMEASE PROTEIN ARAQ"/>
    <property type="match status" value="1"/>
</dbReference>
<gene>
    <name evidence="10" type="primary">araQ</name>
    <name evidence="10" type="ORF">GCM10025789_03780</name>
</gene>
<organism evidence="10 11">
    <name type="scientific">Tessaracoccus lubricantis</name>
    <dbReference type="NCBI Taxonomy" id="545543"/>
    <lineage>
        <taxon>Bacteria</taxon>
        <taxon>Bacillati</taxon>
        <taxon>Actinomycetota</taxon>
        <taxon>Actinomycetes</taxon>
        <taxon>Propionibacteriales</taxon>
        <taxon>Propionibacteriaceae</taxon>
        <taxon>Tessaracoccus</taxon>
    </lineage>
</organism>
<dbReference type="CDD" id="cd06261">
    <property type="entry name" value="TM_PBP2"/>
    <property type="match status" value="1"/>
</dbReference>
<dbReference type="PROSITE" id="PS50928">
    <property type="entry name" value="ABC_TM1"/>
    <property type="match status" value="1"/>
</dbReference>
<sequence>MSTLATPAPLTDDRTEQPRKRPTRRTAAIVQGTILLVLALVSLVPIAAIIIGTFQDGGEIIRNGISFAVDPSELSLDNYVMLFTDSGLYFQWFWNSLILTVVQVVGTLLVSSFVAYGFAMYDFPGKNAGFILVLVMMTIPFEMLMLPLYVQVNNFNAADQYWIVVLPFLAQAVTIFFFRQYFIGIPRELLEAGRVDGVSEFGMFFRIVLPISKPAFAAMAILNGMIIWNNFLWPLLVLRSAEKFTLPIGLNTLLTPYGNNYELLIIGAFFSLIPILLLFLAFQRFFIEGMTAGALKG</sequence>
<keyword evidence="11" id="KW-1185">Reference proteome</keyword>
<reference evidence="11" key="1">
    <citation type="journal article" date="2019" name="Int. J. Syst. Evol. Microbiol.">
        <title>The Global Catalogue of Microorganisms (GCM) 10K type strain sequencing project: providing services to taxonomists for standard genome sequencing and annotation.</title>
        <authorList>
            <consortium name="The Broad Institute Genomics Platform"/>
            <consortium name="The Broad Institute Genome Sequencing Center for Infectious Disease"/>
            <person name="Wu L."/>
            <person name="Ma J."/>
        </authorList>
    </citation>
    <scope>NUCLEOTIDE SEQUENCE [LARGE SCALE GENOMIC DNA]</scope>
    <source>
        <strain evidence="11">JCM 19125</strain>
    </source>
</reference>
<feature type="transmembrane region" description="Helical" evidence="7">
    <location>
        <begin position="92"/>
        <end position="116"/>
    </location>
</feature>
<feature type="transmembrane region" description="Helical" evidence="7">
    <location>
        <begin position="263"/>
        <end position="282"/>
    </location>
</feature>
<comment type="similarity">
    <text evidence="7">Belongs to the binding-protein-dependent transport system permease family.</text>
</comment>
<dbReference type="Proteomes" id="UP001501521">
    <property type="component" value="Unassembled WGS sequence"/>
</dbReference>
<dbReference type="SUPFAM" id="SSF161098">
    <property type="entry name" value="MetI-like"/>
    <property type="match status" value="1"/>
</dbReference>
<feature type="transmembrane region" description="Helical" evidence="7">
    <location>
        <begin position="203"/>
        <end position="228"/>
    </location>
</feature>
<evidence type="ECO:0000313" key="10">
    <source>
        <dbReference type="EMBL" id="GAA4890505.1"/>
    </source>
</evidence>
<evidence type="ECO:0000256" key="1">
    <source>
        <dbReference type="ARBA" id="ARBA00004651"/>
    </source>
</evidence>
<evidence type="ECO:0000256" key="3">
    <source>
        <dbReference type="ARBA" id="ARBA00022475"/>
    </source>
</evidence>
<comment type="caution">
    <text evidence="10">The sequence shown here is derived from an EMBL/GenBank/DDBJ whole genome shotgun (WGS) entry which is preliminary data.</text>
</comment>
<dbReference type="Gene3D" id="1.10.3720.10">
    <property type="entry name" value="MetI-like"/>
    <property type="match status" value="1"/>
</dbReference>
<keyword evidence="3" id="KW-1003">Cell membrane</keyword>
<keyword evidence="4 7" id="KW-0812">Transmembrane</keyword>
<evidence type="ECO:0000259" key="9">
    <source>
        <dbReference type="PROSITE" id="PS50928"/>
    </source>
</evidence>
<evidence type="ECO:0000313" key="11">
    <source>
        <dbReference type="Proteomes" id="UP001501521"/>
    </source>
</evidence>
<dbReference type="Pfam" id="PF00528">
    <property type="entry name" value="BPD_transp_1"/>
    <property type="match status" value="1"/>
</dbReference>
<feature type="region of interest" description="Disordered" evidence="8">
    <location>
        <begin position="1"/>
        <end position="23"/>
    </location>
</feature>
<dbReference type="InterPro" id="IPR000515">
    <property type="entry name" value="MetI-like"/>
</dbReference>
<feature type="transmembrane region" description="Helical" evidence="7">
    <location>
        <begin position="161"/>
        <end position="182"/>
    </location>
</feature>
<feature type="domain" description="ABC transmembrane type-1" evidence="9">
    <location>
        <begin position="93"/>
        <end position="282"/>
    </location>
</feature>
<accession>A0ABP9EYX1</accession>
<dbReference type="RefSeq" id="WP_345578138.1">
    <property type="nucleotide sequence ID" value="NZ_BAABLV010000006.1"/>
</dbReference>
<keyword evidence="6 7" id="KW-0472">Membrane</keyword>
<protein>
    <submittedName>
        <fullName evidence="10">Arabinose ABC transporter permease AraQ</fullName>
    </submittedName>
</protein>
<dbReference type="InterPro" id="IPR035906">
    <property type="entry name" value="MetI-like_sf"/>
</dbReference>
<evidence type="ECO:0000256" key="4">
    <source>
        <dbReference type="ARBA" id="ARBA00022692"/>
    </source>
</evidence>